<accession>A0A9D4IS05</accession>
<feature type="compositionally biased region" description="Polar residues" evidence="1">
    <location>
        <begin position="22"/>
        <end position="41"/>
    </location>
</feature>
<evidence type="ECO:0000256" key="1">
    <source>
        <dbReference type="SAM" id="MobiDB-lite"/>
    </source>
</evidence>
<protein>
    <submittedName>
        <fullName evidence="2">Uncharacterized protein</fullName>
    </submittedName>
</protein>
<name>A0A9D4IS05_DREPO</name>
<evidence type="ECO:0000313" key="3">
    <source>
        <dbReference type="Proteomes" id="UP000828390"/>
    </source>
</evidence>
<dbReference type="Proteomes" id="UP000828390">
    <property type="component" value="Unassembled WGS sequence"/>
</dbReference>
<gene>
    <name evidence="2" type="ORF">DPMN_159787</name>
</gene>
<reference evidence="2" key="1">
    <citation type="journal article" date="2019" name="bioRxiv">
        <title>The Genome of the Zebra Mussel, Dreissena polymorpha: A Resource for Invasive Species Research.</title>
        <authorList>
            <person name="McCartney M.A."/>
            <person name="Auch B."/>
            <person name="Kono T."/>
            <person name="Mallez S."/>
            <person name="Zhang Y."/>
            <person name="Obille A."/>
            <person name="Becker A."/>
            <person name="Abrahante J.E."/>
            <person name="Garbe J."/>
            <person name="Badalamenti J.P."/>
            <person name="Herman A."/>
            <person name="Mangelson H."/>
            <person name="Liachko I."/>
            <person name="Sullivan S."/>
            <person name="Sone E.D."/>
            <person name="Koren S."/>
            <person name="Silverstein K.A.T."/>
            <person name="Beckman K.B."/>
            <person name="Gohl D.M."/>
        </authorList>
    </citation>
    <scope>NUCLEOTIDE SEQUENCE</scope>
    <source>
        <strain evidence="2">Duluth1</strain>
        <tissue evidence="2">Whole animal</tissue>
    </source>
</reference>
<dbReference type="EMBL" id="JAIWYP010000008">
    <property type="protein sequence ID" value="KAH3781878.1"/>
    <property type="molecule type" value="Genomic_DNA"/>
</dbReference>
<evidence type="ECO:0000313" key="2">
    <source>
        <dbReference type="EMBL" id="KAH3781878.1"/>
    </source>
</evidence>
<feature type="region of interest" description="Disordered" evidence="1">
    <location>
        <begin position="17"/>
        <end position="41"/>
    </location>
</feature>
<reference evidence="2" key="2">
    <citation type="submission" date="2020-11" db="EMBL/GenBank/DDBJ databases">
        <authorList>
            <person name="McCartney M.A."/>
            <person name="Auch B."/>
            <person name="Kono T."/>
            <person name="Mallez S."/>
            <person name="Becker A."/>
            <person name="Gohl D.M."/>
            <person name="Silverstein K.A.T."/>
            <person name="Koren S."/>
            <person name="Bechman K.B."/>
            <person name="Herman A."/>
            <person name="Abrahante J.E."/>
            <person name="Garbe J."/>
        </authorList>
    </citation>
    <scope>NUCLEOTIDE SEQUENCE</scope>
    <source>
        <strain evidence="2">Duluth1</strain>
        <tissue evidence="2">Whole animal</tissue>
    </source>
</reference>
<proteinExistence type="predicted"/>
<sequence>MSISDARTWMLCSSLPPGRSRMLTSGSNLPPSQSTVLQTTTPQTSDSNLHLLLLKELPFKNLKVVHSLLTIG</sequence>
<comment type="caution">
    <text evidence="2">The sequence shown here is derived from an EMBL/GenBank/DDBJ whole genome shotgun (WGS) entry which is preliminary data.</text>
</comment>
<dbReference type="AlphaFoldDB" id="A0A9D4IS05"/>
<keyword evidence="3" id="KW-1185">Reference proteome</keyword>
<organism evidence="2 3">
    <name type="scientific">Dreissena polymorpha</name>
    <name type="common">Zebra mussel</name>
    <name type="synonym">Mytilus polymorpha</name>
    <dbReference type="NCBI Taxonomy" id="45954"/>
    <lineage>
        <taxon>Eukaryota</taxon>
        <taxon>Metazoa</taxon>
        <taxon>Spiralia</taxon>
        <taxon>Lophotrochozoa</taxon>
        <taxon>Mollusca</taxon>
        <taxon>Bivalvia</taxon>
        <taxon>Autobranchia</taxon>
        <taxon>Heteroconchia</taxon>
        <taxon>Euheterodonta</taxon>
        <taxon>Imparidentia</taxon>
        <taxon>Neoheterodontei</taxon>
        <taxon>Myida</taxon>
        <taxon>Dreissenoidea</taxon>
        <taxon>Dreissenidae</taxon>
        <taxon>Dreissena</taxon>
    </lineage>
</organism>